<dbReference type="GO" id="GO:0055088">
    <property type="term" value="P:lipid homeostasis"/>
    <property type="evidence" value="ECO:0007669"/>
    <property type="project" value="TreeGrafter"/>
</dbReference>
<feature type="region of interest" description="Disordered" evidence="1">
    <location>
        <begin position="242"/>
        <end position="263"/>
    </location>
</feature>
<dbReference type="OrthoDB" id="7457040at2759"/>
<dbReference type="PANTHER" id="PTHR42886">
    <property type="entry name" value="RE40534P-RELATED"/>
    <property type="match status" value="1"/>
</dbReference>
<dbReference type="GO" id="GO:0035965">
    <property type="term" value="P:cardiolipin acyl-chain remodeling"/>
    <property type="evidence" value="ECO:0007669"/>
    <property type="project" value="TreeGrafter"/>
</dbReference>
<gene>
    <name evidence="3" type="ordered locus">Ecym_5577</name>
</gene>
<dbReference type="InParanoid" id="I6NE23"/>
<evidence type="ECO:0000259" key="2">
    <source>
        <dbReference type="Pfam" id="PF00561"/>
    </source>
</evidence>
<reference evidence="3 4" key="1">
    <citation type="journal article" date="2011" name="G3 (Bethesda)">
        <title>Genome evolution in the Eremothecium clade of the Saccharomyces complex revealed by comparative genomics.</title>
        <authorList>
            <person name="Wendland J."/>
            <person name="Walther A."/>
        </authorList>
    </citation>
    <scope>NUCLEOTIDE SEQUENCE [LARGE SCALE GENOMIC DNA]</scope>
    <source>
        <strain evidence="4">CBS 270.75 / DBVPG 7215 / KCTC 17166 / NRRL Y-17582</strain>
    </source>
</reference>
<organism evidence="3 4">
    <name type="scientific">Eremothecium cymbalariae (strain CBS 270.75 / DBVPG 7215 / KCTC 17166 / NRRL Y-17582)</name>
    <name type="common">Yeast</name>
    <dbReference type="NCBI Taxonomy" id="931890"/>
    <lineage>
        <taxon>Eukaryota</taxon>
        <taxon>Fungi</taxon>
        <taxon>Dikarya</taxon>
        <taxon>Ascomycota</taxon>
        <taxon>Saccharomycotina</taxon>
        <taxon>Saccharomycetes</taxon>
        <taxon>Saccharomycetales</taxon>
        <taxon>Saccharomycetaceae</taxon>
        <taxon>Eremothecium</taxon>
    </lineage>
</organism>
<keyword evidence="4" id="KW-1185">Reference proteome</keyword>
<proteinExistence type="predicted"/>
<dbReference type="Proteomes" id="UP000006790">
    <property type="component" value="Chromosome 5"/>
</dbReference>
<dbReference type="InterPro" id="IPR000073">
    <property type="entry name" value="AB_hydrolase_1"/>
</dbReference>
<dbReference type="Gene3D" id="3.40.50.1820">
    <property type="entry name" value="alpha/beta hydrolase"/>
    <property type="match status" value="1"/>
</dbReference>
<dbReference type="EMBL" id="CP002501">
    <property type="protein sequence ID" value="AET40315.1"/>
    <property type="molecule type" value="Genomic_DNA"/>
</dbReference>
<dbReference type="KEGG" id="erc:Ecym_5577"/>
<dbReference type="GO" id="GO:0005743">
    <property type="term" value="C:mitochondrial inner membrane"/>
    <property type="evidence" value="ECO:0007669"/>
    <property type="project" value="TreeGrafter"/>
</dbReference>
<dbReference type="STRING" id="931890.I6NE23"/>
<dbReference type="InterPro" id="IPR029058">
    <property type="entry name" value="AB_hydrolase_fold"/>
</dbReference>
<evidence type="ECO:0000313" key="3">
    <source>
        <dbReference type="EMBL" id="AET40315.1"/>
    </source>
</evidence>
<dbReference type="Pfam" id="PF00561">
    <property type="entry name" value="Abhydrolase_1"/>
    <property type="match status" value="1"/>
</dbReference>
<dbReference type="RefSeq" id="XP_003647132.1">
    <property type="nucleotide sequence ID" value="XM_003647084.1"/>
</dbReference>
<name>I6NE23_ERECY</name>
<feature type="domain" description="AB hydrolase-1" evidence="2">
    <location>
        <begin position="92"/>
        <end position="420"/>
    </location>
</feature>
<evidence type="ECO:0000256" key="1">
    <source>
        <dbReference type="SAM" id="MobiDB-lite"/>
    </source>
</evidence>
<evidence type="ECO:0000313" key="4">
    <source>
        <dbReference type="Proteomes" id="UP000006790"/>
    </source>
</evidence>
<protein>
    <recommendedName>
        <fullName evidence="2">AB hydrolase-1 domain-containing protein</fullName>
    </recommendedName>
</protein>
<dbReference type="HOGENOM" id="CLU_017361_3_1_1"/>
<dbReference type="PANTHER" id="PTHR42886:SF23">
    <property type="entry name" value="1-ACYLGLYCEROL-3-PHOSPHATE O-ACYLTRANSFERASE ICT1-RELATED"/>
    <property type="match status" value="1"/>
</dbReference>
<sequence length="433" mass="49024">MGSTEQISMNSGEDINKLLQSYGYKESFKTWKSSARLHEAEDNVLRMLSFYPDGDSERTCEVLHVDIGGGDYMHEFCIENKLPMTRDTCKDIVLVHGYGTALGVFIRNFDELSQIPGVRLHAIDMLGYGLSSRPRFPRSGFWDYYVKGKVVTKEQVEEALAFFVDSLEAWREKRNVDSFVLVGHSLGGYLSSFYALRHPERIDKLVLVSPVGVETSIYDLTAEHTPEHQHAGQLGPEVASEFKEDATEHTTDLSIDSNSPQSSSLHIPNEKGFVEHVPNIPWLVKMLWNTNVSPFSLLRLLGPLGPKICANWSFRRFGACKDTNELMNFHQYAYNNFKAKGSGEYAMMKILAPGALARVPLLSQLPGALKCDSLWMYGSNDWMSKEAGCIIVEELQEKSDYRAEYKIVNNAGHHLYLDNPEEFNRELKLFLNV</sequence>
<dbReference type="AlphaFoldDB" id="I6NE23"/>
<dbReference type="GeneID" id="11468650"/>
<dbReference type="SUPFAM" id="SSF53474">
    <property type="entry name" value="alpha/beta-Hydrolases"/>
    <property type="match status" value="1"/>
</dbReference>
<dbReference type="eggNOG" id="KOG4409">
    <property type="taxonomic scope" value="Eukaryota"/>
</dbReference>
<feature type="compositionally biased region" description="Basic and acidic residues" evidence="1">
    <location>
        <begin position="242"/>
        <end position="251"/>
    </location>
</feature>
<dbReference type="OMA" id="ADQHLVM"/>
<accession>I6NE23</accession>
<dbReference type="GO" id="GO:0004623">
    <property type="term" value="F:phospholipase A2 activity"/>
    <property type="evidence" value="ECO:0007669"/>
    <property type="project" value="TreeGrafter"/>
</dbReference>
<dbReference type="GO" id="GO:0006654">
    <property type="term" value="P:phosphatidic acid biosynthetic process"/>
    <property type="evidence" value="ECO:0007669"/>
    <property type="project" value="TreeGrafter"/>
</dbReference>
<dbReference type="GO" id="GO:0042171">
    <property type="term" value="F:lysophosphatidic acid acyltransferase activity"/>
    <property type="evidence" value="ECO:0007669"/>
    <property type="project" value="TreeGrafter"/>
</dbReference>
<feature type="compositionally biased region" description="Polar residues" evidence="1">
    <location>
        <begin position="252"/>
        <end position="263"/>
    </location>
</feature>